<evidence type="ECO:0000313" key="2">
    <source>
        <dbReference type="Proteomes" id="UP000257109"/>
    </source>
</evidence>
<feature type="non-terminal residue" evidence="1">
    <location>
        <position position="1"/>
    </location>
</feature>
<comment type="caution">
    <text evidence="1">The sequence shown here is derived from an EMBL/GenBank/DDBJ whole genome shotgun (WGS) entry which is preliminary data.</text>
</comment>
<dbReference type="OrthoDB" id="1194186at2759"/>
<accession>A0A371G900</accession>
<gene>
    <name evidence="1" type="ORF">CR513_31575</name>
</gene>
<organism evidence="1 2">
    <name type="scientific">Mucuna pruriens</name>
    <name type="common">Velvet bean</name>
    <name type="synonym">Dolichos pruriens</name>
    <dbReference type="NCBI Taxonomy" id="157652"/>
    <lineage>
        <taxon>Eukaryota</taxon>
        <taxon>Viridiplantae</taxon>
        <taxon>Streptophyta</taxon>
        <taxon>Embryophyta</taxon>
        <taxon>Tracheophyta</taxon>
        <taxon>Spermatophyta</taxon>
        <taxon>Magnoliopsida</taxon>
        <taxon>eudicotyledons</taxon>
        <taxon>Gunneridae</taxon>
        <taxon>Pentapetalae</taxon>
        <taxon>rosids</taxon>
        <taxon>fabids</taxon>
        <taxon>Fabales</taxon>
        <taxon>Fabaceae</taxon>
        <taxon>Papilionoideae</taxon>
        <taxon>50 kb inversion clade</taxon>
        <taxon>NPAAA clade</taxon>
        <taxon>indigoferoid/millettioid clade</taxon>
        <taxon>Phaseoleae</taxon>
        <taxon>Mucuna</taxon>
    </lineage>
</organism>
<evidence type="ECO:0000313" key="1">
    <source>
        <dbReference type="EMBL" id="RDX87006.1"/>
    </source>
</evidence>
<protein>
    <submittedName>
        <fullName evidence="1">Uncharacterized protein</fullName>
    </submittedName>
</protein>
<reference evidence="1" key="1">
    <citation type="submission" date="2018-05" db="EMBL/GenBank/DDBJ databases">
        <title>Draft genome of Mucuna pruriens seed.</title>
        <authorList>
            <person name="Nnadi N.E."/>
            <person name="Vos R."/>
            <person name="Hasami M.H."/>
            <person name="Devisetty U.K."/>
            <person name="Aguiy J.C."/>
        </authorList>
    </citation>
    <scope>NUCLEOTIDE SEQUENCE [LARGE SCALE GENOMIC DNA]</scope>
    <source>
        <strain evidence="1">JCA_2017</strain>
    </source>
</reference>
<name>A0A371G900_MUCPR</name>
<keyword evidence="2" id="KW-1185">Reference proteome</keyword>
<proteinExistence type="predicted"/>
<dbReference type="EMBL" id="QJKJ01006359">
    <property type="protein sequence ID" value="RDX87006.1"/>
    <property type="molecule type" value="Genomic_DNA"/>
</dbReference>
<dbReference type="AlphaFoldDB" id="A0A371G900"/>
<sequence length="82" mass="9738">MRYFISPHQEEVKGLRRASMDALKCHVPPFTGARDLEMYLDWEMKLYHYACMDDVVHQAIQVEVQYKRRLTSKRTYSSGPNN</sequence>
<dbReference type="Proteomes" id="UP000257109">
    <property type="component" value="Unassembled WGS sequence"/>
</dbReference>